<evidence type="ECO:0000313" key="1">
    <source>
        <dbReference type="EMBL" id="MBT1445196.1"/>
    </source>
</evidence>
<keyword evidence="2" id="KW-1185">Reference proteome</keyword>
<evidence type="ECO:0000313" key="2">
    <source>
        <dbReference type="Proteomes" id="UP001195903"/>
    </source>
</evidence>
<evidence type="ECO:0008006" key="3">
    <source>
        <dbReference type="Google" id="ProtNLM"/>
    </source>
</evidence>
<accession>A0ABS5V5V0</accession>
<proteinExistence type="predicted"/>
<organism evidence="1 2">
    <name type="scientific">Shewanella jiangmenensis</name>
    <dbReference type="NCBI Taxonomy" id="2837387"/>
    <lineage>
        <taxon>Bacteria</taxon>
        <taxon>Pseudomonadati</taxon>
        <taxon>Pseudomonadota</taxon>
        <taxon>Gammaproteobacteria</taxon>
        <taxon>Alteromonadales</taxon>
        <taxon>Shewanellaceae</taxon>
        <taxon>Shewanella</taxon>
    </lineage>
</organism>
<reference evidence="1 2" key="1">
    <citation type="submission" date="2021-05" db="EMBL/GenBank/DDBJ databases">
        <title>Shewanella sp. JM162201.</title>
        <authorList>
            <person name="Xu S."/>
            <person name="Li A."/>
        </authorList>
    </citation>
    <scope>NUCLEOTIDE SEQUENCE [LARGE SCALE GENOMIC DNA]</scope>
    <source>
        <strain evidence="1 2">JM162201</strain>
    </source>
</reference>
<name>A0ABS5V5V0_9GAMM</name>
<protein>
    <recommendedName>
        <fullName evidence="3">Cytochrome oxidase biogenesis cluster protein</fullName>
    </recommendedName>
</protein>
<sequence>MNSPTVNRSARPLLLLLAAFIVPVLLAKLVLSQHWYREGATNQGTLFAEATSYQSLGIANPLPQRWQILYRMPKSCHAACQERLYMLKQAHTALGAEQGRVSLMLMLSPDSDQTMLTGTDFTTAALPNALAGLLNEDALILTDPMGTLVMSYPGVSGREANLSQGKALLADLRKLLKLSRVG</sequence>
<gene>
    <name evidence="1" type="ORF">KJI95_11755</name>
</gene>
<comment type="caution">
    <text evidence="1">The sequence shown here is derived from an EMBL/GenBank/DDBJ whole genome shotgun (WGS) entry which is preliminary data.</text>
</comment>
<dbReference type="RefSeq" id="WP_214507399.1">
    <property type="nucleotide sequence ID" value="NZ_JAHEPS010000004.1"/>
</dbReference>
<dbReference type="EMBL" id="JAHEPS010000004">
    <property type="protein sequence ID" value="MBT1445196.1"/>
    <property type="molecule type" value="Genomic_DNA"/>
</dbReference>
<dbReference type="Proteomes" id="UP001195903">
    <property type="component" value="Unassembled WGS sequence"/>
</dbReference>